<protein>
    <submittedName>
        <fullName evidence="2">Uncharacterized protein</fullName>
    </submittedName>
</protein>
<organism evidence="2 3">
    <name type="scientific">Adineta ricciae</name>
    <name type="common">Rotifer</name>
    <dbReference type="NCBI Taxonomy" id="249248"/>
    <lineage>
        <taxon>Eukaryota</taxon>
        <taxon>Metazoa</taxon>
        <taxon>Spiralia</taxon>
        <taxon>Gnathifera</taxon>
        <taxon>Rotifera</taxon>
        <taxon>Eurotatoria</taxon>
        <taxon>Bdelloidea</taxon>
        <taxon>Adinetida</taxon>
        <taxon>Adinetidae</taxon>
        <taxon>Adineta</taxon>
    </lineage>
</organism>
<proteinExistence type="predicted"/>
<evidence type="ECO:0000313" key="3">
    <source>
        <dbReference type="Proteomes" id="UP000663828"/>
    </source>
</evidence>
<gene>
    <name evidence="2" type="ORF">XAT740_LOCUS63222</name>
</gene>
<comment type="caution">
    <text evidence="2">The sequence shown here is derived from an EMBL/GenBank/DDBJ whole genome shotgun (WGS) entry which is preliminary data.</text>
</comment>
<keyword evidence="1" id="KW-0812">Transmembrane</keyword>
<feature type="transmembrane region" description="Helical" evidence="1">
    <location>
        <begin position="76"/>
        <end position="95"/>
    </location>
</feature>
<dbReference type="EMBL" id="CAJNOR010019075">
    <property type="protein sequence ID" value="CAF1689252.1"/>
    <property type="molecule type" value="Genomic_DNA"/>
</dbReference>
<sequence>FILKLLTKFTKNNQQQQKQRRDQIHQHCFNRMKIMIQNVLRILLTALIELNIFSSRDFGRNINQLTAKKYGRWATRLYFILFLSSLTILIFYTIVQPRSITKTFKQPLIISYYEKLRKIYGDELKCSCSRIASTYNKFIKIIPMFHPVR</sequence>
<reference evidence="2" key="1">
    <citation type="submission" date="2021-02" db="EMBL/GenBank/DDBJ databases">
        <authorList>
            <person name="Nowell W R."/>
        </authorList>
    </citation>
    <scope>NUCLEOTIDE SEQUENCE</scope>
</reference>
<name>A0A816HRC9_ADIRI</name>
<feature type="transmembrane region" description="Helical" evidence="1">
    <location>
        <begin position="39"/>
        <end position="56"/>
    </location>
</feature>
<dbReference type="AlphaFoldDB" id="A0A816HRC9"/>
<keyword evidence="1" id="KW-1133">Transmembrane helix</keyword>
<feature type="non-terminal residue" evidence="2">
    <location>
        <position position="1"/>
    </location>
</feature>
<keyword evidence="1" id="KW-0472">Membrane</keyword>
<evidence type="ECO:0000256" key="1">
    <source>
        <dbReference type="SAM" id="Phobius"/>
    </source>
</evidence>
<accession>A0A816HRC9</accession>
<keyword evidence="3" id="KW-1185">Reference proteome</keyword>
<dbReference type="Proteomes" id="UP000663828">
    <property type="component" value="Unassembled WGS sequence"/>
</dbReference>
<evidence type="ECO:0000313" key="2">
    <source>
        <dbReference type="EMBL" id="CAF1689252.1"/>
    </source>
</evidence>